<dbReference type="AlphaFoldDB" id="A0A0C2CB13"/>
<accession>A0A0C2CB13</accession>
<dbReference type="OrthoDB" id="5873245at2759"/>
<dbReference type="Pfam" id="PF10321">
    <property type="entry name" value="7TM_GPCR_Srt"/>
    <property type="match status" value="1"/>
</dbReference>
<feature type="transmembrane region" description="Helical" evidence="1">
    <location>
        <begin position="99"/>
        <end position="116"/>
    </location>
</feature>
<feature type="non-terminal residue" evidence="2">
    <location>
        <position position="1"/>
    </location>
</feature>
<keyword evidence="1" id="KW-0812">Transmembrane</keyword>
<feature type="transmembrane region" description="Helical" evidence="1">
    <location>
        <begin position="60"/>
        <end position="78"/>
    </location>
</feature>
<dbReference type="PANTHER" id="PTHR23021:SF11">
    <property type="entry name" value="SERPENTINE RECEPTOR, CLASS T"/>
    <property type="match status" value="1"/>
</dbReference>
<dbReference type="PANTHER" id="PTHR23021">
    <property type="entry name" value="SERPENTINE RECEPTOR, CLASS T"/>
    <property type="match status" value="1"/>
</dbReference>
<evidence type="ECO:0000256" key="1">
    <source>
        <dbReference type="SAM" id="Phobius"/>
    </source>
</evidence>
<name>A0A0C2CB13_9BILA</name>
<organism evidence="2 3">
    <name type="scientific">Ancylostoma duodenale</name>
    <dbReference type="NCBI Taxonomy" id="51022"/>
    <lineage>
        <taxon>Eukaryota</taxon>
        <taxon>Metazoa</taxon>
        <taxon>Ecdysozoa</taxon>
        <taxon>Nematoda</taxon>
        <taxon>Chromadorea</taxon>
        <taxon>Rhabditida</taxon>
        <taxon>Rhabditina</taxon>
        <taxon>Rhabditomorpha</taxon>
        <taxon>Strongyloidea</taxon>
        <taxon>Ancylostomatidae</taxon>
        <taxon>Ancylostomatinae</taxon>
        <taxon>Ancylostoma</taxon>
    </lineage>
</organism>
<sequence>KSVYVWMIVCVAVMIGRPFFTRPFLYNSAVAAYLAAPVISDDTAWEMAHYTSILLPIQNILVVATLGILYVVLCGYVVKIRRAASGSIDKLQIQLFFQALVICASTAIAAVSYVFVEFVPVPRAVVILANVTWQLSHGELH</sequence>
<dbReference type="InterPro" id="IPR019425">
    <property type="entry name" value="7TM_GPCR_serpentine_rcpt_Srt"/>
</dbReference>
<dbReference type="EMBL" id="KN741083">
    <property type="protein sequence ID" value="KIH53483.1"/>
    <property type="molecule type" value="Genomic_DNA"/>
</dbReference>
<dbReference type="Proteomes" id="UP000054047">
    <property type="component" value="Unassembled WGS sequence"/>
</dbReference>
<gene>
    <name evidence="2" type="ORF">ANCDUO_16388</name>
</gene>
<proteinExistence type="predicted"/>
<evidence type="ECO:0000313" key="2">
    <source>
        <dbReference type="EMBL" id="KIH53483.1"/>
    </source>
</evidence>
<protein>
    <recommendedName>
        <fullName evidence="4">7TM GPCR serpentine receptor class x (Srx) domain-containing protein</fullName>
    </recommendedName>
</protein>
<keyword evidence="3" id="KW-1185">Reference proteome</keyword>
<evidence type="ECO:0008006" key="4">
    <source>
        <dbReference type="Google" id="ProtNLM"/>
    </source>
</evidence>
<keyword evidence="1" id="KW-0472">Membrane</keyword>
<keyword evidence="1" id="KW-1133">Transmembrane helix</keyword>
<reference evidence="2 3" key="1">
    <citation type="submission" date="2013-12" db="EMBL/GenBank/DDBJ databases">
        <title>Draft genome of the parsitic nematode Ancylostoma duodenale.</title>
        <authorList>
            <person name="Mitreva M."/>
        </authorList>
    </citation>
    <scope>NUCLEOTIDE SEQUENCE [LARGE SCALE GENOMIC DNA]</scope>
    <source>
        <strain evidence="2 3">Zhejiang</strain>
    </source>
</reference>
<evidence type="ECO:0000313" key="3">
    <source>
        <dbReference type="Proteomes" id="UP000054047"/>
    </source>
</evidence>